<evidence type="ECO:0000256" key="6">
    <source>
        <dbReference type="ARBA" id="ARBA00022989"/>
    </source>
</evidence>
<gene>
    <name evidence="9" type="ORF">C4S77_01300</name>
</gene>
<keyword evidence="10" id="KW-1185">Reference proteome</keyword>
<reference evidence="9 10" key="1">
    <citation type="submission" date="2018-02" db="EMBL/GenBank/DDBJ databases">
        <title>Genome sequences of Apibacter spp., gut symbionts of Asian honey bees.</title>
        <authorList>
            <person name="Kwong W.K."/>
            <person name="Steele M.I."/>
            <person name="Moran N.A."/>
        </authorList>
    </citation>
    <scope>NUCLEOTIDE SEQUENCE [LARGE SCALE GENOMIC DNA]</scope>
    <source>
        <strain evidence="10">wkB301</strain>
    </source>
</reference>
<evidence type="ECO:0000313" key="10">
    <source>
        <dbReference type="Proteomes" id="UP000238042"/>
    </source>
</evidence>
<dbReference type="PANTHER" id="PTHR33908">
    <property type="entry name" value="MANNOSYLTRANSFERASE YKCB-RELATED"/>
    <property type="match status" value="1"/>
</dbReference>
<dbReference type="EMBL" id="PSZM01000001">
    <property type="protein sequence ID" value="PQL95459.1"/>
    <property type="molecule type" value="Genomic_DNA"/>
</dbReference>
<evidence type="ECO:0000256" key="4">
    <source>
        <dbReference type="ARBA" id="ARBA00022679"/>
    </source>
</evidence>
<dbReference type="GO" id="GO:0009103">
    <property type="term" value="P:lipopolysaccharide biosynthetic process"/>
    <property type="evidence" value="ECO:0007669"/>
    <property type="project" value="UniProtKB-ARBA"/>
</dbReference>
<feature type="transmembrane region" description="Helical" evidence="8">
    <location>
        <begin position="352"/>
        <end position="374"/>
    </location>
</feature>
<evidence type="ECO:0000256" key="5">
    <source>
        <dbReference type="ARBA" id="ARBA00022692"/>
    </source>
</evidence>
<accession>A0A2S8AGI6</accession>
<dbReference type="Proteomes" id="UP000238042">
    <property type="component" value="Unassembled WGS sequence"/>
</dbReference>
<organism evidence="9 10">
    <name type="scientific">Apibacter adventoris</name>
    <dbReference type="NCBI Taxonomy" id="1679466"/>
    <lineage>
        <taxon>Bacteria</taxon>
        <taxon>Pseudomonadati</taxon>
        <taxon>Bacteroidota</taxon>
        <taxon>Flavobacteriia</taxon>
        <taxon>Flavobacteriales</taxon>
        <taxon>Weeksellaceae</taxon>
        <taxon>Apibacter</taxon>
    </lineage>
</organism>
<feature type="transmembrane region" description="Helical" evidence="8">
    <location>
        <begin position="386"/>
        <end position="406"/>
    </location>
</feature>
<feature type="transmembrane region" description="Helical" evidence="8">
    <location>
        <begin position="413"/>
        <end position="432"/>
    </location>
</feature>
<sequence>MSYNNSKPLFFLFIVTVIMLVPNLGILPVNIMEARNFITAREMVQDNHWFLTTLNGEPRYEKPPLPTWITALVGFFFGFDSVFVLRLAVVCITLLLVIYIYIFSIKIGFSNKSSFHNGLIVITSFYIYFAGRDNQWDMYCHSFMIISIFYLWGILKKNKYPLKNAIWGGLCLAFSLLSKGPVSLYALLLPFLIAYGVIYKYKFKGEKKYNLALILYCFLGLGIGMSWSAYIHWADPDPLAKMAKIETSRWTNEYNSRPIYYYWSFFVQSGVWAVSALLALLYPYMKNKVFNLKLYKFTLLWTLLSLILLSIIPEKKVRYILPTLIPLALNTGFYIDYLWNHFRKLHSKKDQYLAIFNFGLLGTIGILYPLILYFVFRKYIINQTSWMIISSFILFFIGIGILFFLLYKKFNQVFYWIIALQCSVMSFAFPLAKSFLYNPNYKSAKNLRHYMDPKMDLYDFKNMTPEIVWDYGKKIPTIDLSEIDNILKKNNKMGLLCQSENTSELIKLINRSYKVNKVSYIDLNIVPPNNKGYKSRLERDFLIISKK</sequence>
<feature type="transmembrane region" description="Helical" evidence="8">
    <location>
        <begin position="319"/>
        <end position="340"/>
    </location>
</feature>
<keyword evidence="5 8" id="KW-0812">Transmembrane</keyword>
<proteinExistence type="predicted"/>
<feature type="transmembrane region" description="Helical" evidence="8">
    <location>
        <begin position="136"/>
        <end position="155"/>
    </location>
</feature>
<feature type="transmembrane region" description="Helical" evidence="8">
    <location>
        <begin position="260"/>
        <end position="282"/>
    </location>
</feature>
<feature type="transmembrane region" description="Helical" evidence="8">
    <location>
        <begin position="69"/>
        <end position="102"/>
    </location>
</feature>
<feature type="transmembrane region" description="Helical" evidence="8">
    <location>
        <begin position="294"/>
        <end position="313"/>
    </location>
</feature>
<dbReference type="RefSeq" id="WP_105245478.1">
    <property type="nucleotide sequence ID" value="NZ_PSZM01000001.1"/>
</dbReference>
<evidence type="ECO:0000256" key="1">
    <source>
        <dbReference type="ARBA" id="ARBA00004651"/>
    </source>
</evidence>
<name>A0A2S8AGI6_9FLAO</name>
<feature type="transmembrane region" description="Helical" evidence="8">
    <location>
        <begin position="9"/>
        <end position="31"/>
    </location>
</feature>
<dbReference type="OrthoDB" id="8353433at2"/>
<dbReference type="PANTHER" id="PTHR33908:SF3">
    <property type="entry name" value="UNDECAPRENYL PHOSPHATE-ALPHA-4-AMINO-4-DEOXY-L-ARABINOSE ARABINOSYL TRANSFERASE"/>
    <property type="match status" value="1"/>
</dbReference>
<feature type="transmembrane region" description="Helical" evidence="8">
    <location>
        <begin position="213"/>
        <end position="233"/>
    </location>
</feature>
<dbReference type="InterPro" id="IPR050297">
    <property type="entry name" value="LipidA_mod_glycosyltrf_83"/>
</dbReference>
<dbReference type="AlphaFoldDB" id="A0A2S8AGI6"/>
<evidence type="ECO:0000256" key="8">
    <source>
        <dbReference type="SAM" id="Phobius"/>
    </source>
</evidence>
<dbReference type="GO" id="GO:0010041">
    <property type="term" value="P:response to iron(III) ion"/>
    <property type="evidence" value="ECO:0007669"/>
    <property type="project" value="TreeGrafter"/>
</dbReference>
<keyword evidence="3" id="KW-0328">Glycosyltransferase</keyword>
<dbReference type="GO" id="GO:0016763">
    <property type="term" value="F:pentosyltransferase activity"/>
    <property type="evidence" value="ECO:0007669"/>
    <property type="project" value="TreeGrafter"/>
</dbReference>
<feature type="transmembrane region" description="Helical" evidence="8">
    <location>
        <begin position="114"/>
        <end position="130"/>
    </location>
</feature>
<evidence type="ECO:0000256" key="2">
    <source>
        <dbReference type="ARBA" id="ARBA00022475"/>
    </source>
</evidence>
<comment type="caution">
    <text evidence="9">The sequence shown here is derived from an EMBL/GenBank/DDBJ whole genome shotgun (WGS) entry which is preliminary data.</text>
</comment>
<keyword evidence="2" id="KW-1003">Cell membrane</keyword>
<evidence type="ECO:0000256" key="7">
    <source>
        <dbReference type="ARBA" id="ARBA00023136"/>
    </source>
</evidence>
<evidence type="ECO:0000313" key="9">
    <source>
        <dbReference type="EMBL" id="PQL95459.1"/>
    </source>
</evidence>
<evidence type="ECO:0000256" key="3">
    <source>
        <dbReference type="ARBA" id="ARBA00022676"/>
    </source>
</evidence>
<feature type="transmembrane region" description="Helical" evidence="8">
    <location>
        <begin position="184"/>
        <end position="201"/>
    </location>
</feature>
<keyword evidence="7 8" id="KW-0472">Membrane</keyword>
<protein>
    <submittedName>
        <fullName evidence="9">Uncharacterized protein</fullName>
    </submittedName>
</protein>
<dbReference type="GO" id="GO:0005886">
    <property type="term" value="C:plasma membrane"/>
    <property type="evidence" value="ECO:0007669"/>
    <property type="project" value="UniProtKB-SubCell"/>
</dbReference>
<comment type="subcellular location">
    <subcellularLocation>
        <location evidence="1">Cell membrane</location>
        <topology evidence="1">Multi-pass membrane protein</topology>
    </subcellularLocation>
</comment>
<keyword evidence="4" id="KW-0808">Transferase</keyword>
<keyword evidence="6 8" id="KW-1133">Transmembrane helix</keyword>